<organism evidence="2">
    <name type="scientific">marine sediment metagenome</name>
    <dbReference type="NCBI Taxonomy" id="412755"/>
    <lineage>
        <taxon>unclassified sequences</taxon>
        <taxon>metagenomes</taxon>
        <taxon>ecological metagenomes</taxon>
    </lineage>
</organism>
<dbReference type="AlphaFoldDB" id="A0A0F9V3I6"/>
<evidence type="ECO:0000256" key="1">
    <source>
        <dbReference type="SAM" id="MobiDB-lite"/>
    </source>
</evidence>
<gene>
    <name evidence="2" type="ORF">LCGC14_0455400</name>
</gene>
<name>A0A0F9V3I6_9ZZZZ</name>
<sequence length="146" mass="15607">MAITLVGAAGLLGSIALIEGLAALLEHIEGDPEADVQVALRQLAARNQRRAFSLAAVEQAGKEDVEQQFARFNEIPSRVLSEVSLSRQGDPRTNPDTGLLDFVSARLGVPSRELSRVSAPARMGDMSQVHRRLESSLSTPPPTPGQ</sequence>
<dbReference type="EMBL" id="LAZR01000459">
    <property type="protein sequence ID" value="KKN68086.1"/>
    <property type="molecule type" value="Genomic_DNA"/>
</dbReference>
<proteinExistence type="predicted"/>
<comment type="caution">
    <text evidence="2">The sequence shown here is derived from an EMBL/GenBank/DDBJ whole genome shotgun (WGS) entry which is preliminary data.</text>
</comment>
<accession>A0A0F9V3I6</accession>
<reference evidence="2" key="1">
    <citation type="journal article" date="2015" name="Nature">
        <title>Complex archaea that bridge the gap between prokaryotes and eukaryotes.</title>
        <authorList>
            <person name="Spang A."/>
            <person name="Saw J.H."/>
            <person name="Jorgensen S.L."/>
            <person name="Zaremba-Niedzwiedzka K."/>
            <person name="Martijn J."/>
            <person name="Lind A.E."/>
            <person name="van Eijk R."/>
            <person name="Schleper C."/>
            <person name="Guy L."/>
            <person name="Ettema T.J."/>
        </authorList>
    </citation>
    <scope>NUCLEOTIDE SEQUENCE</scope>
</reference>
<feature type="region of interest" description="Disordered" evidence="1">
    <location>
        <begin position="113"/>
        <end position="146"/>
    </location>
</feature>
<evidence type="ECO:0000313" key="2">
    <source>
        <dbReference type="EMBL" id="KKN68086.1"/>
    </source>
</evidence>
<protein>
    <submittedName>
        <fullName evidence="2">Uncharacterized protein</fullName>
    </submittedName>
</protein>